<organism evidence="2 3">
    <name type="scientific">Rhizobium azibense</name>
    <dbReference type="NCBI Taxonomy" id="1136135"/>
    <lineage>
        <taxon>Bacteria</taxon>
        <taxon>Pseudomonadati</taxon>
        <taxon>Pseudomonadota</taxon>
        <taxon>Alphaproteobacteria</taxon>
        <taxon>Hyphomicrobiales</taxon>
        <taxon>Rhizobiaceae</taxon>
        <taxon>Rhizobium/Agrobacterium group</taxon>
        <taxon>Rhizobium</taxon>
    </lineage>
</organism>
<name>A0A4R3RHC7_9HYPH</name>
<proteinExistence type="predicted"/>
<evidence type="ECO:0000313" key="3">
    <source>
        <dbReference type="Proteomes" id="UP000295507"/>
    </source>
</evidence>
<dbReference type="EMBL" id="SMBK01000013">
    <property type="protein sequence ID" value="TCU34054.1"/>
    <property type="molecule type" value="Genomic_DNA"/>
</dbReference>
<accession>A0A4R3RHC7</accession>
<gene>
    <name evidence="2" type="ORF">EV129_11337</name>
</gene>
<evidence type="ECO:0000259" key="1">
    <source>
        <dbReference type="Pfam" id="PF12684"/>
    </source>
</evidence>
<dbReference type="RefSeq" id="WP_132552830.1">
    <property type="nucleotide sequence ID" value="NZ_SMBK01000013.1"/>
</dbReference>
<dbReference type="InterPro" id="IPR024432">
    <property type="entry name" value="Put_RecE_PDDEXK-like_dom"/>
</dbReference>
<dbReference type="Gene3D" id="3.90.320.10">
    <property type="match status" value="1"/>
</dbReference>
<dbReference type="InterPro" id="IPR011604">
    <property type="entry name" value="PDDEXK-like_dom_sf"/>
</dbReference>
<dbReference type="AlphaFoldDB" id="A0A4R3RHC7"/>
<sequence>MTSYLDFQRDDFGIYDYVPGIKVDIPCAIRNMPMEVYHGQPCVGPSISSSQLRTIFSKSLKHYWNQSPLNPDREPFQDTEATILGRAAHHLFLGEGDFSKYFVVSKYADFRTNEAKEWKAEQLFKGITVLTAKQVEYIKGMAQSLTEEQIIRDGILNGHVELSMFYPDPDTGIWIKSRPDAVPNDADGADLKCVADVFDDGISRGLGDRGYHQQAALTFEAVKYVFGRQMENFFLVYVEQKRPHSVRIDTIHPEDVGDGILENRAALRLFARALETNDWPGPKNAAGDGGFVRRTNWTRDWAKRRIQQIEQELAQ</sequence>
<dbReference type="Pfam" id="PF12684">
    <property type="entry name" value="DUF3799"/>
    <property type="match status" value="1"/>
</dbReference>
<evidence type="ECO:0000313" key="2">
    <source>
        <dbReference type="EMBL" id="TCU34054.1"/>
    </source>
</evidence>
<reference evidence="2 3" key="1">
    <citation type="submission" date="2019-03" db="EMBL/GenBank/DDBJ databases">
        <title>Genomic Encyclopedia of Type Strains, Phase IV (KMG-V): Genome sequencing to study the core and pangenomes of soil and plant-associated prokaryotes.</title>
        <authorList>
            <person name="Whitman W."/>
        </authorList>
    </citation>
    <scope>NUCLEOTIDE SEQUENCE [LARGE SCALE GENOMIC DNA]</scope>
    <source>
        <strain evidence="2 3">IE4868</strain>
    </source>
</reference>
<dbReference type="Proteomes" id="UP000295507">
    <property type="component" value="Unassembled WGS sequence"/>
</dbReference>
<protein>
    <submittedName>
        <fullName evidence="2">PDDEXK-like uncharacterized protein DUF3799</fullName>
    </submittedName>
</protein>
<feature type="domain" description="Putative exodeoxyribonuclease 8 PDDEXK-like" evidence="1">
    <location>
        <begin position="48"/>
        <end position="281"/>
    </location>
</feature>
<comment type="caution">
    <text evidence="2">The sequence shown here is derived from an EMBL/GenBank/DDBJ whole genome shotgun (WGS) entry which is preliminary data.</text>
</comment>